<gene>
    <name evidence="6" type="ORF">GCM10011390_12710</name>
</gene>
<dbReference type="PANTHER" id="PTHR45138:SF9">
    <property type="entry name" value="DIGUANYLATE CYCLASE DGCM-RELATED"/>
    <property type="match status" value="1"/>
</dbReference>
<dbReference type="FunFam" id="3.30.70.270:FF:000001">
    <property type="entry name" value="Diguanylate cyclase domain protein"/>
    <property type="match status" value="1"/>
</dbReference>
<dbReference type="Gene3D" id="6.10.340.10">
    <property type="match status" value="1"/>
</dbReference>
<proteinExistence type="predicted"/>
<dbReference type="EC" id="2.7.7.65" evidence="1"/>
<dbReference type="NCBIfam" id="TIGR00254">
    <property type="entry name" value="GGDEF"/>
    <property type="match status" value="1"/>
</dbReference>
<dbReference type="PANTHER" id="PTHR45138">
    <property type="entry name" value="REGULATORY COMPONENTS OF SENSORY TRANSDUCTION SYSTEM"/>
    <property type="match status" value="1"/>
</dbReference>
<reference evidence="6" key="2">
    <citation type="submission" date="2020-09" db="EMBL/GenBank/DDBJ databases">
        <authorList>
            <person name="Sun Q."/>
            <person name="Zhou Y."/>
        </authorList>
    </citation>
    <scope>NUCLEOTIDE SEQUENCE</scope>
    <source>
        <strain evidence="6">CGMCC 1.15367</strain>
    </source>
</reference>
<evidence type="ECO:0000256" key="1">
    <source>
        <dbReference type="ARBA" id="ARBA00012528"/>
    </source>
</evidence>
<evidence type="ECO:0000313" key="6">
    <source>
        <dbReference type="EMBL" id="GGD95428.1"/>
    </source>
</evidence>
<keyword evidence="7" id="KW-1185">Reference proteome</keyword>
<dbReference type="InterPro" id="IPR000160">
    <property type="entry name" value="GGDEF_dom"/>
</dbReference>
<feature type="domain" description="GGDEF" evidence="5">
    <location>
        <begin position="323"/>
        <end position="452"/>
    </location>
</feature>
<dbReference type="InterPro" id="IPR029787">
    <property type="entry name" value="Nucleotide_cyclase"/>
</dbReference>
<feature type="transmembrane region" description="Helical" evidence="3">
    <location>
        <begin position="183"/>
        <end position="205"/>
    </location>
</feature>
<feature type="domain" description="HAMP" evidence="4">
    <location>
        <begin position="207"/>
        <end position="262"/>
    </location>
</feature>
<protein>
    <recommendedName>
        <fullName evidence="1">diguanylate cyclase</fullName>
        <ecNumber evidence="1">2.7.7.65</ecNumber>
    </recommendedName>
</protein>
<dbReference type="InterPro" id="IPR043128">
    <property type="entry name" value="Rev_trsase/Diguanyl_cyclase"/>
</dbReference>
<reference evidence="6" key="1">
    <citation type="journal article" date="2014" name="Int. J. Syst. Evol. Microbiol.">
        <title>Complete genome sequence of Corynebacterium casei LMG S-19264T (=DSM 44701T), isolated from a smear-ripened cheese.</title>
        <authorList>
            <consortium name="US DOE Joint Genome Institute (JGI-PGF)"/>
            <person name="Walter F."/>
            <person name="Albersmeier A."/>
            <person name="Kalinowski J."/>
            <person name="Ruckert C."/>
        </authorList>
    </citation>
    <scope>NUCLEOTIDE SEQUENCE</scope>
    <source>
        <strain evidence="6">CGMCC 1.15367</strain>
    </source>
</reference>
<dbReference type="SMART" id="SM00304">
    <property type="entry name" value="HAMP"/>
    <property type="match status" value="1"/>
</dbReference>
<comment type="caution">
    <text evidence="6">The sequence shown here is derived from an EMBL/GenBank/DDBJ whole genome shotgun (WGS) entry which is preliminary data.</text>
</comment>
<accession>A0A916ZH35</accession>
<feature type="transmembrane region" description="Helical" evidence="3">
    <location>
        <begin position="31"/>
        <end position="53"/>
    </location>
</feature>
<dbReference type="InterPro" id="IPR050469">
    <property type="entry name" value="Diguanylate_Cyclase"/>
</dbReference>
<dbReference type="Pfam" id="PF00672">
    <property type="entry name" value="HAMP"/>
    <property type="match status" value="1"/>
</dbReference>
<evidence type="ECO:0000313" key="7">
    <source>
        <dbReference type="Proteomes" id="UP000644699"/>
    </source>
</evidence>
<keyword evidence="3" id="KW-0472">Membrane</keyword>
<dbReference type="SUPFAM" id="SSF158472">
    <property type="entry name" value="HAMP domain-like"/>
    <property type="match status" value="1"/>
</dbReference>
<dbReference type="GO" id="GO:0007165">
    <property type="term" value="P:signal transduction"/>
    <property type="evidence" value="ECO:0007669"/>
    <property type="project" value="InterPro"/>
</dbReference>
<dbReference type="RefSeq" id="WP_188907418.1">
    <property type="nucleotide sequence ID" value="NZ_BMIQ01000002.1"/>
</dbReference>
<evidence type="ECO:0000259" key="5">
    <source>
        <dbReference type="PROSITE" id="PS50887"/>
    </source>
</evidence>
<dbReference type="InterPro" id="IPR003660">
    <property type="entry name" value="HAMP_dom"/>
</dbReference>
<evidence type="ECO:0000259" key="4">
    <source>
        <dbReference type="PROSITE" id="PS50885"/>
    </source>
</evidence>
<evidence type="ECO:0000256" key="3">
    <source>
        <dbReference type="SAM" id="Phobius"/>
    </source>
</evidence>
<dbReference type="EMBL" id="BMIQ01000002">
    <property type="protein sequence ID" value="GGD95428.1"/>
    <property type="molecule type" value="Genomic_DNA"/>
</dbReference>
<dbReference type="SUPFAM" id="SSF55073">
    <property type="entry name" value="Nucleotide cyclase"/>
    <property type="match status" value="1"/>
</dbReference>
<dbReference type="PROSITE" id="PS50887">
    <property type="entry name" value="GGDEF"/>
    <property type="match status" value="1"/>
</dbReference>
<dbReference type="Pfam" id="PF00990">
    <property type="entry name" value="GGDEF"/>
    <property type="match status" value="1"/>
</dbReference>
<dbReference type="CDD" id="cd01949">
    <property type="entry name" value="GGDEF"/>
    <property type="match status" value="1"/>
</dbReference>
<organism evidence="6 7">
    <name type="scientific">Aureimonas endophytica</name>
    <dbReference type="NCBI Taxonomy" id="2027858"/>
    <lineage>
        <taxon>Bacteria</taxon>
        <taxon>Pseudomonadati</taxon>
        <taxon>Pseudomonadota</taxon>
        <taxon>Alphaproteobacteria</taxon>
        <taxon>Hyphomicrobiales</taxon>
        <taxon>Aurantimonadaceae</taxon>
        <taxon>Aureimonas</taxon>
    </lineage>
</organism>
<dbReference type="GO" id="GO:0052621">
    <property type="term" value="F:diguanylate cyclase activity"/>
    <property type="evidence" value="ECO:0007669"/>
    <property type="project" value="UniProtKB-EC"/>
</dbReference>
<dbReference type="Gene3D" id="3.30.70.270">
    <property type="match status" value="1"/>
</dbReference>
<evidence type="ECO:0000256" key="2">
    <source>
        <dbReference type="ARBA" id="ARBA00034247"/>
    </source>
</evidence>
<keyword evidence="3" id="KW-0812">Transmembrane</keyword>
<dbReference type="SMART" id="SM00267">
    <property type="entry name" value="GGDEF"/>
    <property type="match status" value="1"/>
</dbReference>
<dbReference type="Proteomes" id="UP000644699">
    <property type="component" value="Unassembled WGS sequence"/>
</dbReference>
<dbReference type="AlphaFoldDB" id="A0A916ZH35"/>
<sequence length="456" mass="49526">MSLFPSIDRFSPSRAETLAAPPRRSPLAQRLIRVMFGCYLAVAVALTAIQMGLEYRSASEALTANVVALQRTFSPGLADAMWRFNTEVVEGILSGMREIPILTGVEVRDEAGQRVRAFGSALADPGTPPDGALGTALASLFDAPFQRTFELTHVDENGAHHAIGSWTVYSNHALVLDQLKRTVVIILINSAIKSLMLLVIFYVVIQRMVGRPLAEMSAFVQEIDADNLGTRPLVVAAGGRHELHALASTLNRMARRLGHAFEENARLLDNMRDLTSTLQAKVGERTQELKLLAETDLLTGLANRRKLDEELGREIAFTGRARVPLSIILGDIDRFKSINDRHGHKAGDKVLAIFAEVLRDRQRPADTIGRWGGEEFMLICPGSALEPAVEFAEAIRSAIEATSFPVAGRQTCSFGVATLQPGETADELVARADAALYAGKRNGRNRVEASRPGGSA</sequence>
<dbReference type="PROSITE" id="PS50885">
    <property type="entry name" value="HAMP"/>
    <property type="match status" value="1"/>
</dbReference>
<keyword evidence="3" id="KW-1133">Transmembrane helix</keyword>
<dbReference type="GO" id="GO:0016020">
    <property type="term" value="C:membrane"/>
    <property type="evidence" value="ECO:0007669"/>
    <property type="project" value="InterPro"/>
</dbReference>
<comment type="catalytic activity">
    <reaction evidence="2">
        <text>2 GTP = 3',3'-c-di-GMP + 2 diphosphate</text>
        <dbReference type="Rhea" id="RHEA:24898"/>
        <dbReference type="ChEBI" id="CHEBI:33019"/>
        <dbReference type="ChEBI" id="CHEBI:37565"/>
        <dbReference type="ChEBI" id="CHEBI:58805"/>
        <dbReference type="EC" id="2.7.7.65"/>
    </reaction>
</comment>
<name>A0A916ZH35_9HYPH</name>